<accession>A0A1X0XY96</accession>
<feature type="region of interest" description="Disordered" evidence="8">
    <location>
        <begin position="294"/>
        <end position="317"/>
    </location>
</feature>
<evidence type="ECO:0000256" key="7">
    <source>
        <dbReference type="ARBA" id="ARBA00056658"/>
    </source>
</evidence>
<sequence>MELRQLRYFVAVAEELSFSRAAVRLRIAVPSLSQQIRALERDLKVQLFNRDNRSTELTADGAALLPNIRMLVNTADQLSRCAAGLAHSQPVRIGYVNWYPADLGQQAATVAEVRVDTWILPSHLQTTRVAEGNLDLAICWVETGDLIMNRLEADLVGVDTLYAVSTGLDGSPVKASDTLVLIDSDTDAWSSWNRYAEHYARQTGALAVHVNSGVVGPSFYQHVRGAGRPVLNNPKTQNDPLPYGLIRRSIINPTPLWTWSLVHRRSETRPAVYSAIREFVRGVIQGVTAPSLDDNEFWVPPTDPHRRANASVQPDRD</sequence>
<keyword evidence="11" id="KW-1185">Reference proteome</keyword>
<dbReference type="InterPro" id="IPR000847">
    <property type="entry name" value="LysR_HTH_N"/>
</dbReference>
<name>A0A1X0XY96_MYCSI</name>
<reference evidence="10 11" key="1">
    <citation type="submission" date="2017-03" db="EMBL/GenBank/DDBJ databases">
        <title>Genomic insights into Mycobacterium simiae human colonization.</title>
        <authorList>
            <person name="Steffani J.L."/>
            <person name="Brunck M.E."/>
            <person name="Cruz E."/>
            <person name="Montiel R."/>
            <person name="Barona F."/>
        </authorList>
    </citation>
    <scope>NUCLEOTIDE SEQUENCE [LARGE SCALE GENOMIC DNA]</scope>
    <source>
        <strain evidence="10 11">MsiGto</strain>
    </source>
</reference>
<dbReference type="AlphaFoldDB" id="A0A1X0XY96"/>
<gene>
    <name evidence="10" type="ORF">B5M45_19655</name>
</gene>
<keyword evidence="3" id="KW-0238">DNA-binding</keyword>
<evidence type="ECO:0000259" key="9">
    <source>
        <dbReference type="PROSITE" id="PS50931"/>
    </source>
</evidence>
<evidence type="ECO:0000256" key="1">
    <source>
        <dbReference type="ARBA" id="ARBA00009437"/>
    </source>
</evidence>
<dbReference type="Gene3D" id="1.10.10.10">
    <property type="entry name" value="Winged helix-like DNA-binding domain superfamily/Winged helix DNA-binding domain"/>
    <property type="match status" value="1"/>
</dbReference>
<evidence type="ECO:0000313" key="10">
    <source>
        <dbReference type="EMBL" id="ORJ57822.1"/>
    </source>
</evidence>
<keyword evidence="2" id="KW-0805">Transcription regulation</keyword>
<proteinExistence type="inferred from homology"/>
<dbReference type="RefSeq" id="WP_084952365.1">
    <property type="nucleotide sequence ID" value="NZ_MZZM01000025.1"/>
</dbReference>
<dbReference type="SUPFAM" id="SSF53850">
    <property type="entry name" value="Periplasmic binding protein-like II"/>
    <property type="match status" value="1"/>
</dbReference>
<dbReference type="PANTHER" id="PTHR30346">
    <property type="entry name" value="TRANSCRIPTIONAL DUAL REGULATOR HCAR-RELATED"/>
    <property type="match status" value="1"/>
</dbReference>
<evidence type="ECO:0000256" key="2">
    <source>
        <dbReference type="ARBA" id="ARBA00023015"/>
    </source>
</evidence>
<dbReference type="Proteomes" id="UP000193040">
    <property type="component" value="Unassembled WGS sequence"/>
</dbReference>
<dbReference type="PRINTS" id="PR00039">
    <property type="entry name" value="HTHLYSR"/>
</dbReference>
<comment type="similarity">
    <text evidence="1">Belongs to the LysR transcriptional regulatory family.</text>
</comment>
<evidence type="ECO:0000256" key="5">
    <source>
        <dbReference type="ARBA" id="ARBA00023163"/>
    </source>
</evidence>
<feature type="domain" description="HTH lysR-type" evidence="9">
    <location>
        <begin position="1"/>
        <end position="58"/>
    </location>
</feature>
<dbReference type="GO" id="GO:0003700">
    <property type="term" value="F:DNA-binding transcription factor activity"/>
    <property type="evidence" value="ECO:0007669"/>
    <property type="project" value="InterPro"/>
</dbReference>
<evidence type="ECO:0000256" key="4">
    <source>
        <dbReference type="ARBA" id="ARBA00023159"/>
    </source>
</evidence>
<evidence type="ECO:0000256" key="3">
    <source>
        <dbReference type="ARBA" id="ARBA00023125"/>
    </source>
</evidence>
<evidence type="ECO:0000256" key="6">
    <source>
        <dbReference type="ARBA" id="ARBA00040885"/>
    </source>
</evidence>
<dbReference type="FunFam" id="1.10.10.10:FF:000001">
    <property type="entry name" value="LysR family transcriptional regulator"/>
    <property type="match status" value="1"/>
</dbReference>
<evidence type="ECO:0000313" key="11">
    <source>
        <dbReference type="Proteomes" id="UP000193040"/>
    </source>
</evidence>
<organism evidence="10 11">
    <name type="scientific">Mycobacterium simiae</name>
    <name type="common">Mycobacterium habana</name>
    <dbReference type="NCBI Taxonomy" id="1784"/>
    <lineage>
        <taxon>Bacteria</taxon>
        <taxon>Bacillati</taxon>
        <taxon>Actinomycetota</taxon>
        <taxon>Actinomycetes</taxon>
        <taxon>Mycobacteriales</taxon>
        <taxon>Mycobacteriaceae</taxon>
        <taxon>Mycobacterium</taxon>
        <taxon>Mycobacterium simiae complex</taxon>
    </lineage>
</organism>
<dbReference type="InterPro" id="IPR036390">
    <property type="entry name" value="WH_DNA-bd_sf"/>
</dbReference>
<evidence type="ECO:0000256" key="8">
    <source>
        <dbReference type="SAM" id="MobiDB-lite"/>
    </source>
</evidence>
<dbReference type="InterPro" id="IPR036388">
    <property type="entry name" value="WH-like_DNA-bd_sf"/>
</dbReference>
<protein>
    <recommendedName>
        <fullName evidence="6">Probable hydrogen peroxide-inducible genes activator</fullName>
    </recommendedName>
</protein>
<keyword evidence="4" id="KW-0010">Activator</keyword>
<dbReference type="EMBL" id="MZZM01000025">
    <property type="protein sequence ID" value="ORJ57822.1"/>
    <property type="molecule type" value="Genomic_DNA"/>
</dbReference>
<dbReference type="PANTHER" id="PTHR30346:SF0">
    <property type="entry name" value="HCA OPERON TRANSCRIPTIONAL ACTIVATOR HCAR"/>
    <property type="match status" value="1"/>
</dbReference>
<dbReference type="PROSITE" id="PS50931">
    <property type="entry name" value="HTH_LYSR"/>
    <property type="match status" value="1"/>
</dbReference>
<dbReference type="GO" id="GO:0003677">
    <property type="term" value="F:DNA binding"/>
    <property type="evidence" value="ECO:0007669"/>
    <property type="project" value="UniProtKB-KW"/>
</dbReference>
<dbReference type="GO" id="GO:0032993">
    <property type="term" value="C:protein-DNA complex"/>
    <property type="evidence" value="ECO:0007669"/>
    <property type="project" value="TreeGrafter"/>
</dbReference>
<comment type="caution">
    <text evidence="10">The sequence shown here is derived from an EMBL/GenBank/DDBJ whole genome shotgun (WGS) entry which is preliminary data.</text>
</comment>
<comment type="function">
    <text evidence="7">Required for the induction the katG gene for catalase. Involved in the response to hydrogen peroxide.</text>
</comment>
<keyword evidence="5" id="KW-0804">Transcription</keyword>
<dbReference type="SUPFAM" id="SSF46785">
    <property type="entry name" value="Winged helix' DNA-binding domain"/>
    <property type="match status" value="1"/>
</dbReference>
<dbReference type="Pfam" id="PF00126">
    <property type="entry name" value="HTH_1"/>
    <property type="match status" value="1"/>
</dbReference>